<name>A0A9Q1QTH3_9CARY</name>
<protein>
    <submittedName>
        <fullName evidence="1">Uncharacterized protein</fullName>
    </submittedName>
</protein>
<dbReference type="InterPro" id="IPR001680">
    <property type="entry name" value="WD40_rpt"/>
</dbReference>
<keyword evidence="2" id="KW-1185">Reference proteome</keyword>
<evidence type="ECO:0000313" key="2">
    <source>
        <dbReference type="Proteomes" id="UP001153076"/>
    </source>
</evidence>
<dbReference type="EMBL" id="JAKOGI010000007">
    <property type="protein sequence ID" value="KAJ8451725.1"/>
    <property type="molecule type" value="Genomic_DNA"/>
</dbReference>
<dbReference type="Gene3D" id="2.130.10.10">
    <property type="entry name" value="YVTN repeat-like/Quinoprotein amine dehydrogenase"/>
    <property type="match status" value="1"/>
</dbReference>
<accession>A0A9Q1QTH3</accession>
<dbReference type="AlphaFoldDB" id="A0A9Q1QTH3"/>
<dbReference type="InterPro" id="IPR036322">
    <property type="entry name" value="WD40_repeat_dom_sf"/>
</dbReference>
<dbReference type="Proteomes" id="UP001153076">
    <property type="component" value="Unassembled WGS sequence"/>
</dbReference>
<comment type="caution">
    <text evidence="1">The sequence shown here is derived from an EMBL/GenBank/DDBJ whole genome shotgun (WGS) entry which is preliminary data.</text>
</comment>
<gene>
    <name evidence="1" type="ORF">Cgig2_007208</name>
</gene>
<dbReference type="OrthoDB" id="538223at2759"/>
<evidence type="ECO:0000313" key="1">
    <source>
        <dbReference type="EMBL" id="KAJ8451725.1"/>
    </source>
</evidence>
<proteinExistence type="predicted"/>
<dbReference type="InterPro" id="IPR015943">
    <property type="entry name" value="WD40/YVTN_repeat-like_dom_sf"/>
</dbReference>
<sequence>MQGIKCLCYNPSSQLVFAGSTSGYAACWDLRVYLPIANDSAFNFYIPLALGRKMRSLWETRVSPNVLYSMQYLQNDTTALVAGGIDGVLRIVDQNNGEVLSGYAMHQGNAAAMSARSSYGFIERKKVKRVAQDGSFAGIPATARPPIKCLDVGMKKVVTVHNDKYIRMWKFEE</sequence>
<dbReference type="Pfam" id="PF00400">
    <property type="entry name" value="WD40"/>
    <property type="match status" value="1"/>
</dbReference>
<organism evidence="1 2">
    <name type="scientific">Carnegiea gigantea</name>
    <dbReference type="NCBI Taxonomy" id="171969"/>
    <lineage>
        <taxon>Eukaryota</taxon>
        <taxon>Viridiplantae</taxon>
        <taxon>Streptophyta</taxon>
        <taxon>Embryophyta</taxon>
        <taxon>Tracheophyta</taxon>
        <taxon>Spermatophyta</taxon>
        <taxon>Magnoliopsida</taxon>
        <taxon>eudicotyledons</taxon>
        <taxon>Gunneridae</taxon>
        <taxon>Pentapetalae</taxon>
        <taxon>Caryophyllales</taxon>
        <taxon>Cactineae</taxon>
        <taxon>Cactaceae</taxon>
        <taxon>Cactoideae</taxon>
        <taxon>Echinocereeae</taxon>
        <taxon>Carnegiea</taxon>
    </lineage>
</organism>
<reference evidence="1" key="1">
    <citation type="submission" date="2022-04" db="EMBL/GenBank/DDBJ databases">
        <title>Carnegiea gigantea Genome sequencing and assembly v2.</title>
        <authorList>
            <person name="Copetti D."/>
            <person name="Sanderson M.J."/>
            <person name="Burquez A."/>
            <person name="Wojciechowski M.F."/>
        </authorList>
    </citation>
    <scope>NUCLEOTIDE SEQUENCE</scope>
    <source>
        <strain evidence="1">SGP5-SGP5p</strain>
        <tissue evidence="1">Aerial part</tissue>
    </source>
</reference>
<dbReference type="SUPFAM" id="SSF50978">
    <property type="entry name" value="WD40 repeat-like"/>
    <property type="match status" value="1"/>
</dbReference>